<protein>
    <recommendedName>
        <fullName evidence="3">Plasmid encoded RepA protein</fullName>
    </recommendedName>
</protein>
<evidence type="ECO:0000313" key="2">
    <source>
        <dbReference type="Proteomes" id="UP000518887"/>
    </source>
</evidence>
<evidence type="ECO:0000313" key="1">
    <source>
        <dbReference type="EMBL" id="MBB5226623.1"/>
    </source>
</evidence>
<dbReference type="EMBL" id="JACHFQ010000006">
    <property type="protein sequence ID" value="MBB5226623.1"/>
    <property type="molecule type" value="Genomic_DNA"/>
</dbReference>
<accession>A0A7W8LMS7</accession>
<proteinExistence type="predicted"/>
<dbReference type="AlphaFoldDB" id="A0A7W8LMS7"/>
<dbReference type="RefSeq" id="WP_184660072.1">
    <property type="nucleotide sequence ID" value="NZ_CP031518.1"/>
</dbReference>
<name>A0A7W8LMS7_9SPIR</name>
<organism evidence="1 2">
    <name type="scientific">Treponema ruminis</name>
    <dbReference type="NCBI Taxonomy" id="744515"/>
    <lineage>
        <taxon>Bacteria</taxon>
        <taxon>Pseudomonadati</taxon>
        <taxon>Spirochaetota</taxon>
        <taxon>Spirochaetia</taxon>
        <taxon>Spirochaetales</taxon>
        <taxon>Treponemataceae</taxon>
        <taxon>Treponema</taxon>
    </lineage>
</organism>
<gene>
    <name evidence="1" type="ORF">HNP76_002004</name>
</gene>
<reference evidence="1 2" key="1">
    <citation type="submission" date="2020-08" db="EMBL/GenBank/DDBJ databases">
        <title>Genomic Encyclopedia of Type Strains, Phase IV (KMG-IV): sequencing the most valuable type-strain genomes for metagenomic binning, comparative biology and taxonomic classification.</title>
        <authorList>
            <person name="Goeker M."/>
        </authorList>
    </citation>
    <scope>NUCLEOTIDE SEQUENCE [LARGE SCALE GENOMIC DNA]</scope>
    <source>
        <strain evidence="1 2">DSM 103462</strain>
    </source>
</reference>
<sequence length="329" mass="37370">MGRKRIESETTSLIPLDNSTTELFKSFKPAPALYMSYIPSFFTTASLPFKNVNKTTFTRKGSQGVTLTLTSPTNVPFGKFGRLLLSVLTTHAVLSKEKNAPVMIEYKSLADLLKELQLPKQRGKEVKEQLECFKNAAFCFEQRIETLQAGYLFEDIMEKPYPKGDVRVETVTTGNIRFTTGVQYQKVTDTSEKNGSWVGNFKILLSGEFAAFCQEHAVPINYTVYKEISSAAGKDIYAWLVYRNNGLKDKVFIPRDKLVEQFMPLSDENDRKLLSVYYSRIIDEIKNIKEKYYPELKVDITSSAGITLYKSPTPILKDDTRYALITSNI</sequence>
<dbReference type="Proteomes" id="UP000518887">
    <property type="component" value="Unassembled WGS sequence"/>
</dbReference>
<evidence type="ECO:0008006" key="3">
    <source>
        <dbReference type="Google" id="ProtNLM"/>
    </source>
</evidence>
<comment type="caution">
    <text evidence="1">The sequence shown here is derived from an EMBL/GenBank/DDBJ whole genome shotgun (WGS) entry which is preliminary data.</text>
</comment>
<keyword evidence="2" id="KW-1185">Reference proteome</keyword>